<name>A0A6H1ZJH4_9ZZZZ</name>
<dbReference type="EMBL" id="MT144054">
    <property type="protein sequence ID" value="QJA47714.1"/>
    <property type="molecule type" value="Genomic_DNA"/>
</dbReference>
<evidence type="ECO:0000313" key="2">
    <source>
        <dbReference type="EMBL" id="QJH94944.1"/>
    </source>
</evidence>
<dbReference type="EMBL" id="MT144610">
    <property type="protein sequence ID" value="QJH94944.1"/>
    <property type="molecule type" value="Genomic_DNA"/>
</dbReference>
<protein>
    <submittedName>
        <fullName evidence="1">Uncharacterized protein</fullName>
    </submittedName>
</protein>
<dbReference type="AlphaFoldDB" id="A0A6H1ZJH4"/>
<accession>A0A6H1ZJH4</accession>
<sequence>MNGITKNDLSYNETKLDFEALLKTAAFATSELRQQIKRLDSQLGDDLLHGNITGIHLESQWLSEYAQSLAIAADTYSALLGAKTREDISIINHMGGGE</sequence>
<reference evidence="1" key="1">
    <citation type="submission" date="2020-03" db="EMBL/GenBank/DDBJ databases">
        <title>The deep terrestrial virosphere.</title>
        <authorList>
            <person name="Holmfeldt K."/>
            <person name="Nilsson E."/>
            <person name="Simone D."/>
            <person name="Lopez-Fernandez M."/>
            <person name="Wu X."/>
            <person name="de Brujin I."/>
            <person name="Lundin D."/>
            <person name="Andersson A."/>
            <person name="Bertilsson S."/>
            <person name="Dopson M."/>
        </authorList>
    </citation>
    <scope>NUCLEOTIDE SEQUENCE</scope>
    <source>
        <strain evidence="1">TM448A00732</strain>
        <strain evidence="2">TM448B00314</strain>
    </source>
</reference>
<evidence type="ECO:0000313" key="1">
    <source>
        <dbReference type="EMBL" id="QJA47714.1"/>
    </source>
</evidence>
<gene>
    <name evidence="1" type="ORF">TM448A00732_0004</name>
    <name evidence="2" type="ORF">TM448B00314_0004</name>
</gene>
<proteinExistence type="predicted"/>
<organism evidence="1">
    <name type="scientific">viral metagenome</name>
    <dbReference type="NCBI Taxonomy" id="1070528"/>
    <lineage>
        <taxon>unclassified sequences</taxon>
        <taxon>metagenomes</taxon>
        <taxon>organismal metagenomes</taxon>
    </lineage>
</organism>